<protein>
    <recommendedName>
        <fullName evidence="3">F-box domain-containing protein</fullName>
    </recommendedName>
</protein>
<accession>A0AAW0GHL8</accession>
<organism evidence="1 2">
    <name type="scientific">Cerrena zonata</name>
    <dbReference type="NCBI Taxonomy" id="2478898"/>
    <lineage>
        <taxon>Eukaryota</taxon>
        <taxon>Fungi</taxon>
        <taxon>Dikarya</taxon>
        <taxon>Basidiomycota</taxon>
        <taxon>Agaricomycotina</taxon>
        <taxon>Agaricomycetes</taxon>
        <taxon>Polyporales</taxon>
        <taxon>Cerrenaceae</taxon>
        <taxon>Cerrena</taxon>
    </lineage>
</organism>
<keyword evidence="2" id="KW-1185">Reference proteome</keyword>
<evidence type="ECO:0000313" key="1">
    <source>
        <dbReference type="EMBL" id="KAK7688951.1"/>
    </source>
</evidence>
<evidence type="ECO:0008006" key="3">
    <source>
        <dbReference type="Google" id="ProtNLM"/>
    </source>
</evidence>
<dbReference type="EMBL" id="JASBNA010000009">
    <property type="protein sequence ID" value="KAK7688951.1"/>
    <property type="molecule type" value="Genomic_DNA"/>
</dbReference>
<sequence length="431" mass="48866">MPVKLPPELVDAIIDHLRSDKTALSSCALISHDWVHRSRHHLLARISVTALSNTFNTEDVRLHLHAFLALLRSRPHLAQYLRQVRIESRHPKGSADGQLVPLSGIVNVLRLLPKLCELHLICVQLLDIPDMSTLKDLLGSFSLDRLIICNALVSPPDSLHKSIINLLSFFDSLRSLTVSGLYKGHRIHTHITAIAKKVKANRLLLFDVYDMRLLLHILQATVEIGEVNHIGISVTDTSAPDRVNSLLKVLSPSILQSVELDLRRSIFQAHDGYYAPLPAIENLIFRPFRALDTLRFHFSMRNSKNDNERTWASLISTLSVVPQSSITALYIHIYFRFLRNATFRSRQAPGIFYRPILLTFSQSTFMTAISSLPNLQTISFHLNIGVLADKEEEDYEIVRTMLMDTFSKGSWKGDLQISRQYGTWESLEGDD</sequence>
<dbReference type="AlphaFoldDB" id="A0AAW0GHL8"/>
<evidence type="ECO:0000313" key="2">
    <source>
        <dbReference type="Proteomes" id="UP001385951"/>
    </source>
</evidence>
<gene>
    <name evidence="1" type="ORF">QCA50_007642</name>
</gene>
<name>A0AAW0GHL8_9APHY</name>
<proteinExistence type="predicted"/>
<reference evidence="1 2" key="1">
    <citation type="submission" date="2022-09" db="EMBL/GenBank/DDBJ databases">
        <authorList>
            <person name="Palmer J.M."/>
        </authorList>
    </citation>
    <scope>NUCLEOTIDE SEQUENCE [LARGE SCALE GENOMIC DNA]</scope>
    <source>
        <strain evidence="1 2">DSM 7382</strain>
    </source>
</reference>
<dbReference type="Proteomes" id="UP001385951">
    <property type="component" value="Unassembled WGS sequence"/>
</dbReference>
<comment type="caution">
    <text evidence="1">The sequence shown here is derived from an EMBL/GenBank/DDBJ whole genome shotgun (WGS) entry which is preliminary data.</text>
</comment>